<feature type="coiled-coil region" evidence="1">
    <location>
        <begin position="707"/>
        <end position="734"/>
    </location>
</feature>
<evidence type="ECO:0000256" key="1">
    <source>
        <dbReference type="SAM" id="Coils"/>
    </source>
</evidence>
<dbReference type="PANTHER" id="PTHR21574">
    <property type="entry name" value="CENTROSOMAL PROTEIN OF 120 KDA"/>
    <property type="match status" value="1"/>
</dbReference>
<protein>
    <recommendedName>
        <fullName evidence="3">C2 domain-containing protein</fullName>
    </recommendedName>
</protein>
<dbReference type="OrthoDB" id="332250at2759"/>
<keyword evidence="5" id="KW-1185">Reference proteome</keyword>
<dbReference type="GO" id="GO:0010564">
    <property type="term" value="P:regulation of cell cycle process"/>
    <property type="evidence" value="ECO:0007669"/>
    <property type="project" value="TreeGrafter"/>
</dbReference>
<dbReference type="Gene3D" id="2.60.40.150">
    <property type="entry name" value="C2 domain"/>
    <property type="match status" value="1"/>
</dbReference>
<dbReference type="GO" id="GO:0005815">
    <property type="term" value="C:microtubule organizing center"/>
    <property type="evidence" value="ECO:0007669"/>
    <property type="project" value="TreeGrafter"/>
</dbReference>
<evidence type="ECO:0000256" key="2">
    <source>
        <dbReference type="SAM" id="MobiDB-lite"/>
    </source>
</evidence>
<feature type="compositionally biased region" description="Basic and acidic residues" evidence="2">
    <location>
        <begin position="565"/>
        <end position="577"/>
    </location>
</feature>
<dbReference type="AlphaFoldDB" id="A0A397TNI8"/>
<gene>
    <name evidence="4" type="ORF">C1645_815284</name>
</gene>
<dbReference type="SUPFAM" id="SSF49562">
    <property type="entry name" value="C2 domain (Calcium/lipid-binding domain, CaLB)"/>
    <property type="match status" value="1"/>
</dbReference>
<dbReference type="EMBL" id="QKYT01000043">
    <property type="protein sequence ID" value="RIA96591.1"/>
    <property type="molecule type" value="Genomic_DNA"/>
</dbReference>
<organism evidence="4 5">
    <name type="scientific">Glomus cerebriforme</name>
    <dbReference type="NCBI Taxonomy" id="658196"/>
    <lineage>
        <taxon>Eukaryota</taxon>
        <taxon>Fungi</taxon>
        <taxon>Fungi incertae sedis</taxon>
        <taxon>Mucoromycota</taxon>
        <taxon>Glomeromycotina</taxon>
        <taxon>Glomeromycetes</taxon>
        <taxon>Glomerales</taxon>
        <taxon>Glomeraceae</taxon>
        <taxon>Glomus</taxon>
    </lineage>
</organism>
<sequence length="804" mass="92938">MSKFNPLCTIVVTVIEGRYFLQKPNRKLYVECRFTDEILSTISPDSNSILSTDNVEQVSFPIWDTELAWEVDQKTLHILRSQWAHLKLQCFSIDTTKSNGNNNRGELIGYSMLDLRIASDRSGKERWLSLINKKEKGGLLPEVKISFCILPSLSPPTTPSINSNGVYIPSPLGKSSSSFEEIKLYKIGNNGTELFLFSITINFGVNLQLLLQDTISYLTQQQFPELDLSTLNHGFYFQYSVFESVITSNKFYDLSHPNINPETFTFRIQSTLEELKSFLIKESKVIINLYNDNQIIGFAEIPLTGLFDSKTGEPRSLDRVCPMYNSKRELPVSADVQTARIGIYLTIMRENSDDDSVTDAMDTVERAKSILIENVQENDQQQQIREQKSEHKYRVLIDLESIQLNKNIKNIYIRYSYPALGITHNKSTQILLNVEECKDVLLVNGTNTIDVRMTLQRLNRYFEAVPLLMEIWQSVDQKQSQIGVATLRLEEVFLSQPVIDDETKAEIKTFTTLAPIKAIGVSSNGREMGHISVSIRLYDFGESNSIQMQQQKGLTKSQSASELSELFKELQPAREDSEKENDDDTTKSLTEENENGNSSINNYEHISTFRSDLFKKAAENMKFTQETLAVKKKNVTRQSFGKFKVQQLKSIDRQLQQYILYFKTRDESLLRAEKDFERHWLELDRQFDQRAKELENRNFSLVNGDLVKNLQEEVNNLKIQLDTTKREKNHYESQWLRSLQVLAGMHESESEEALFWKGFREMDQCWWQVKRMAEEEMELIDYEKFTLDVLKGEIERLKSLSQSC</sequence>
<feature type="domain" description="C2" evidence="3">
    <location>
        <begin position="1"/>
        <end position="128"/>
    </location>
</feature>
<dbReference type="InterPro" id="IPR039893">
    <property type="entry name" value="CEP120-like"/>
</dbReference>
<proteinExistence type="predicted"/>
<dbReference type="Pfam" id="PF00168">
    <property type="entry name" value="C2"/>
    <property type="match status" value="1"/>
</dbReference>
<evidence type="ECO:0000259" key="3">
    <source>
        <dbReference type="PROSITE" id="PS50004"/>
    </source>
</evidence>
<evidence type="ECO:0000313" key="5">
    <source>
        <dbReference type="Proteomes" id="UP000265703"/>
    </source>
</evidence>
<dbReference type="InterPro" id="IPR022136">
    <property type="entry name" value="DUF3668"/>
</dbReference>
<feature type="region of interest" description="Disordered" evidence="2">
    <location>
        <begin position="565"/>
        <end position="602"/>
    </location>
</feature>
<keyword evidence="1" id="KW-0175">Coiled coil</keyword>
<dbReference type="Proteomes" id="UP000265703">
    <property type="component" value="Unassembled WGS sequence"/>
</dbReference>
<dbReference type="PANTHER" id="PTHR21574:SF0">
    <property type="entry name" value="CENTROSOMAL PROTEIN OF 120 KDA"/>
    <property type="match status" value="1"/>
</dbReference>
<name>A0A397TNI8_9GLOM</name>
<dbReference type="InterPro" id="IPR000008">
    <property type="entry name" value="C2_dom"/>
</dbReference>
<comment type="caution">
    <text evidence="4">The sequence shown here is derived from an EMBL/GenBank/DDBJ whole genome shotgun (WGS) entry which is preliminary data.</text>
</comment>
<dbReference type="PROSITE" id="PS50004">
    <property type="entry name" value="C2"/>
    <property type="match status" value="1"/>
</dbReference>
<dbReference type="STRING" id="658196.A0A397TNI8"/>
<dbReference type="InterPro" id="IPR035892">
    <property type="entry name" value="C2_domain_sf"/>
</dbReference>
<evidence type="ECO:0000313" key="4">
    <source>
        <dbReference type="EMBL" id="RIA96591.1"/>
    </source>
</evidence>
<dbReference type="Pfam" id="PF12416">
    <property type="entry name" value="DUF3668"/>
    <property type="match status" value="1"/>
</dbReference>
<accession>A0A397TNI8</accession>
<reference evidence="4 5" key="1">
    <citation type="submission" date="2018-06" db="EMBL/GenBank/DDBJ databases">
        <title>Comparative genomics reveals the genomic features of Rhizophagus irregularis, R. cerebriforme, R. diaphanum and Gigaspora rosea, and their symbiotic lifestyle signature.</title>
        <authorList>
            <person name="Morin E."/>
            <person name="San Clemente H."/>
            <person name="Chen E.C.H."/>
            <person name="De La Providencia I."/>
            <person name="Hainaut M."/>
            <person name="Kuo A."/>
            <person name="Kohler A."/>
            <person name="Murat C."/>
            <person name="Tang N."/>
            <person name="Roy S."/>
            <person name="Loubradou J."/>
            <person name="Henrissat B."/>
            <person name="Grigoriev I.V."/>
            <person name="Corradi N."/>
            <person name="Roux C."/>
            <person name="Martin F.M."/>
        </authorList>
    </citation>
    <scope>NUCLEOTIDE SEQUENCE [LARGE SCALE GENOMIC DNA]</scope>
    <source>
        <strain evidence="4 5">DAOM 227022</strain>
    </source>
</reference>